<protein>
    <submittedName>
        <fullName evidence="1">Uncharacterized protein</fullName>
    </submittedName>
</protein>
<dbReference type="EMBL" id="CAJJDP010000082">
    <property type="protein sequence ID" value="CAD8184349.1"/>
    <property type="molecule type" value="Genomic_DNA"/>
</dbReference>
<evidence type="ECO:0000313" key="1">
    <source>
        <dbReference type="EMBL" id="CAD8184349.1"/>
    </source>
</evidence>
<keyword evidence="2" id="KW-1185">Reference proteome</keyword>
<name>A0A8S1W904_PAROT</name>
<comment type="caution">
    <text evidence="1">The sequence shown here is derived from an EMBL/GenBank/DDBJ whole genome shotgun (WGS) entry which is preliminary data.</text>
</comment>
<proteinExistence type="predicted"/>
<accession>A0A8S1W904</accession>
<organism evidence="1 2">
    <name type="scientific">Paramecium octaurelia</name>
    <dbReference type="NCBI Taxonomy" id="43137"/>
    <lineage>
        <taxon>Eukaryota</taxon>
        <taxon>Sar</taxon>
        <taxon>Alveolata</taxon>
        <taxon>Ciliophora</taxon>
        <taxon>Intramacronucleata</taxon>
        <taxon>Oligohymenophorea</taxon>
        <taxon>Peniculida</taxon>
        <taxon>Parameciidae</taxon>
        <taxon>Paramecium</taxon>
    </lineage>
</organism>
<sequence length="165" mass="19232">MILVHYYQLNIFNIVLIFIGNKQLVDKQLLVKSYTDKFQDVYESDQNKLSKGSNALELKKLVKVIPNKLILDLTNAKLIMSLDSVQDHPNLNKLIKVLKIQKLFVLEETCLTSRLRKINSGKRCRINIFINHYSHSQLPCSGDILLRHQTRTFFIPRQNPITQQN</sequence>
<gene>
    <name evidence="1" type="ORF">POCTA_138.1.T0830049</name>
</gene>
<dbReference type="AlphaFoldDB" id="A0A8S1W904"/>
<dbReference type="Proteomes" id="UP000683925">
    <property type="component" value="Unassembled WGS sequence"/>
</dbReference>
<evidence type="ECO:0000313" key="2">
    <source>
        <dbReference type="Proteomes" id="UP000683925"/>
    </source>
</evidence>
<reference evidence="1" key="1">
    <citation type="submission" date="2021-01" db="EMBL/GenBank/DDBJ databases">
        <authorList>
            <consortium name="Genoscope - CEA"/>
            <person name="William W."/>
        </authorList>
    </citation>
    <scope>NUCLEOTIDE SEQUENCE</scope>
</reference>